<evidence type="ECO:0000313" key="5">
    <source>
        <dbReference type="Proteomes" id="UP000199608"/>
    </source>
</evidence>
<dbReference type="GO" id="GO:0097163">
    <property type="term" value="F:sulfur carrier activity"/>
    <property type="evidence" value="ECO:0007669"/>
    <property type="project" value="UniProtKB-UniRule"/>
</dbReference>
<dbReference type="Gene3D" id="3.40.140.10">
    <property type="entry name" value="Cytidine Deaminase, domain 2"/>
    <property type="match status" value="1"/>
</dbReference>
<dbReference type="PIRSF" id="PIRSF015626">
    <property type="entry name" value="FdhD"/>
    <property type="match status" value="1"/>
</dbReference>
<dbReference type="HAMAP" id="MF_00187">
    <property type="entry name" value="FdhD"/>
    <property type="match status" value="1"/>
</dbReference>
<dbReference type="GO" id="GO:0016783">
    <property type="term" value="F:sulfurtransferase activity"/>
    <property type="evidence" value="ECO:0007669"/>
    <property type="project" value="InterPro"/>
</dbReference>
<evidence type="ECO:0000256" key="1">
    <source>
        <dbReference type="ARBA" id="ARBA00022490"/>
    </source>
</evidence>
<dbReference type="GO" id="GO:0006777">
    <property type="term" value="P:Mo-molybdopterin cofactor biosynthetic process"/>
    <property type="evidence" value="ECO:0007669"/>
    <property type="project" value="UniProtKB-UniRule"/>
</dbReference>
<keyword evidence="1 3" id="KW-0963">Cytoplasm</keyword>
<accession>A0A1H2J3J5</accession>
<dbReference type="AlphaFoldDB" id="A0A1H2J3J5"/>
<name>A0A1H2J3J5_9BACT</name>
<gene>
    <name evidence="3" type="primary">fdhD</name>
    <name evidence="4" type="ORF">SAMN04487931_110146</name>
</gene>
<comment type="function">
    <text evidence="3">Required for formate dehydrogenase (FDH) activity. Acts as a sulfur carrier protein that transfers sulfur from IscS to the molybdenum cofactor prior to its insertion into FDH.</text>
</comment>
<reference evidence="5" key="1">
    <citation type="submission" date="2016-10" db="EMBL/GenBank/DDBJ databases">
        <authorList>
            <person name="Varghese N."/>
            <person name="Submissions S."/>
        </authorList>
    </citation>
    <scope>NUCLEOTIDE SEQUENCE [LARGE SCALE GENOMIC DNA]</scope>
    <source>
        <strain evidence="5">DSM 3384</strain>
    </source>
</reference>
<comment type="subcellular location">
    <subcellularLocation>
        <location evidence="3">Cytoplasm</location>
    </subcellularLocation>
</comment>
<protein>
    <recommendedName>
        <fullName evidence="3">Sulfur carrier protein FdhD</fullName>
    </recommendedName>
</protein>
<comment type="similarity">
    <text evidence="3">Belongs to the FdhD family.</text>
</comment>
<organism evidence="4 5">
    <name type="scientific">Desulfobacula phenolica</name>
    <dbReference type="NCBI Taxonomy" id="90732"/>
    <lineage>
        <taxon>Bacteria</taxon>
        <taxon>Pseudomonadati</taxon>
        <taxon>Thermodesulfobacteriota</taxon>
        <taxon>Desulfobacteria</taxon>
        <taxon>Desulfobacterales</taxon>
        <taxon>Desulfobacteraceae</taxon>
        <taxon>Desulfobacula</taxon>
    </lineage>
</organism>
<keyword evidence="5" id="KW-1185">Reference proteome</keyword>
<dbReference type="Gene3D" id="3.10.20.10">
    <property type="match status" value="1"/>
</dbReference>
<dbReference type="NCBIfam" id="TIGR00129">
    <property type="entry name" value="fdhD_narQ"/>
    <property type="match status" value="1"/>
</dbReference>
<dbReference type="RefSeq" id="WP_092236531.1">
    <property type="nucleotide sequence ID" value="NZ_FNLL01000010.1"/>
</dbReference>
<keyword evidence="2 3" id="KW-0501">Molybdenum cofactor biosynthesis</keyword>
<dbReference type="PANTHER" id="PTHR30592:SF1">
    <property type="entry name" value="SULFUR CARRIER PROTEIN FDHD"/>
    <property type="match status" value="1"/>
</dbReference>
<evidence type="ECO:0000256" key="2">
    <source>
        <dbReference type="ARBA" id="ARBA00023150"/>
    </source>
</evidence>
<comment type="caution">
    <text evidence="3">Lacks conserved residue(s) required for the propagation of feature annotation.</text>
</comment>
<feature type="active site" description="Cysteine persulfide intermediate" evidence="3">
    <location>
        <position position="109"/>
    </location>
</feature>
<dbReference type="SUPFAM" id="SSF53927">
    <property type="entry name" value="Cytidine deaminase-like"/>
    <property type="match status" value="1"/>
</dbReference>
<dbReference type="InterPro" id="IPR016193">
    <property type="entry name" value="Cytidine_deaminase-like"/>
</dbReference>
<proteinExistence type="inferred from homology"/>
<dbReference type="EMBL" id="FNLL01000010">
    <property type="protein sequence ID" value="SDU50993.1"/>
    <property type="molecule type" value="Genomic_DNA"/>
</dbReference>
<dbReference type="PANTHER" id="PTHR30592">
    <property type="entry name" value="FORMATE DEHYDROGENASE"/>
    <property type="match status" value="1"/>
</dbReference>
<dbReference type="Pfam" id="PF02634">
    <property type="entry name" value="FdhD-NarQ"/>
    <property type="match status" value="1"/>
</dbReference>
<evidence type="ECO:0000256" key="3">
    <source>
        <dbReference type="HAMAP-Rule" id="MF_00187"/>
    </source>
</evidence>
<dbReference type="InterPro" id="IPR003786">
    <property type="entry name" value="FdhD"/>
</dbReference>
<dbReference type="GO" id="GO:0005737">
    <property type="term" value="C:cytoplasm"/>
    <property type="evidence" value="ECO:0007669"/>
    <property type="project" value="UniProtKB-SubCell"/>
</dbReference>
<dbReference type="Proteomes" id="UP000199608">
    <property type="component" value="Unassembled WGS sequence"/>
</dbReference>
<sequence length="263" mass="28570">MTGYKNCIMSKFSGPEKDEICLDLIKEDPLSIRIQGKPYTVVLRTPGDEIAHVAGFCLGEGIIDSSDDFENLGYCGEDVNVVTVTLKPERINRIPDILKRRGFISQTSCGICGKELVDDLKQNITPILEGPKVDAKMATHCLNTLSDHQTHRQSCHAAAIFTGDGKLLSVGEDVGRHNALDKSIGKLVQDGKLDMGSVLVLTSRISYELVQKAARAKIPVIFAVSGPTALAVELAESLGMALVCQTRNKDLFVFCGEHRLAMV</sequence>
<evidence type="ECO:0000313" key="4">
    <source>
        <dbReference type="EMBL" id="SDU50993.1"/>
    </source>
</evidence>